<dbReference type="EMBL" id="JADFTS010000001">
    <property type="protein sequence ID" value="KAF9623769.1"/>
    <property type="molecule type" value="Genomic_DNA"/>
</dbReference>
<keyword evidence="3" id="KW-1185">Reference proteome</keyword>
<dbReference type="Proteomes" id="UP000631114">
    <property type="component" value="Unassembled WGS sequence"/>
</dbReference>
<proteinExistence type="predicted"/>
<evidence type="ECO:0000313" key="2">
    <source>
        <dbReference type="EMBL" id="KAF9623769.1"/>
    </source>
</evidence>
<protein>
    <recommendedName>
        <fullName evidence="1">F-box associated beta-propeller type 1 domain-containing protein</fullName>
    </recommendedName>
</protein>
<dbReference type="Pfam" id="PF07734">
    <property type="entry name" value="FBA_1"/>
    <property type="match status" value="1"/>
</dbReference>
<dbReference type="InterPro" id="IPR006527">
    <property type="entry name" value="F-box-assoc_dom_typ1"/>
</dbReference>
<organism evidence="2 3">
    <name type="scientific">Coptis chinensis</name>
    <dbReference type="NCBI Taxonomy" id="261450"/>
    <lineage>
        <taxon>Eukaryota</taxon>
        <taxon>Viridiplantae</taxon>
        <taxon>Streptophyta</taxon>
        <taxon>Embryophyta</taxon>
        <taxon>Tracheophyta</taxon>
        <taxon>Spermatophyta</taxon>
        <taxon>Magnoliopsida</taxon>
        <taxon>Ranunculales</taxon>
        <taxon>Ranunculaceae</taxon>
        <taxon>Coptidoideae</taxon>
        <taxon>Coptis</taxon>
    </lineage>
</organism>
<feature type="domain" description="F-box associated beta-propeller type 1" evidence="1">
    <location>
        <begin position="168"/>
        <end position="272"/>
    </location>
</feature>
<name>A0A835ME58_9MAGN</name>
<accession>A0A835ME58</accession>
<reference evidence="2 3" key="1">
    <citation type="submission" date="2020-10" db="EMBL/GenBank/DDBJ databases">
        <title>The Coptis chinensis genome and diversification of protoberbering-type alkaloids.</title>
        <authorList>
            <person name="Wang B."/>
            <person name="Shu S."/>
            <person name="Song C."/>
            <person name="Liu Y."/>
        </authorList>
    </citation>
    <scope>NUCLEOTIDE SEQUENCE [LARGE SCALE GENOMIC DNA]</scope>
    <source>
        <strain evidence="2">HL-2020</strain>
        <tissue evidence="2">Leaf</tissue>
    </source>
</reference>
<dbReference type="AlphaFoldDB" id="A0A835ME58"/>
<evidence type="ECO:0000259" key="1">
    <source>
        <dbReference type="Pfam" id="PF07734"/>
    </source>
</evidence>
<sequence length="315" mass="34651">MKVHNSVQPPSLKVTTVMVPRLCGHFMPPYCRSSTIRRQSSIATRHQRSGMSAKHADRAEEFIPGACCCYYQLIFEEQEKTASVPGVNFVRGASYYGLVAGEVKGGLPSARIVVCCAGAGRQKRWTRPITSEIASALASPDRPLFSGVPCTWIKNITLLGSIYERPAGFAYDATTNTYKVVYTWVFPDKVHGWKVMKTAVHIYSLGSGKWRRINDVPAALHYRTNCSQVLLIGALHWDIHPVDDHDTFDGYIGAIDIATENFVAIKEPFITVDDLELSNDVAVGILGGCLIQPHFTYNCWIGGVAGTDSEIHSLG</sequence>
<comment type="caution">
    <text evidence="2">The sequence shown here is derived from an EMBL/GenBank/DDBJ whole genome shotgun (WGS) entry which is preliminary data.</text>
</comment>
<evidence type="ECO:0000313" key="3">
    <source>
        <dbReference type="Proteomes" id="UP000631114"/>
    </source>
</evidence>
<gene>
    <name evidence="2" type="ORF">IFM89_005276</name>
</gene>